<dbReference type="GO" id="GO:0016020">
    <property type="term" value="C:membrane"/>
    <property type="evidence" value="ECO:0007669"/>
    <property type="project" value="InterPro"/>
</dbReference>
<dbReference type="PANTHER" id="PTHR35936:SF17">
    <property type="entry name" value="ARGININE-BINDING EXTRACELLULAR PROTEIN ARTP"/>
    <property type="match status" value="1"/>
</dbReference>
<evidence type="ECO:0000259" key="4">
    <source>
        <dbReference type="SMART" id="SM00079"/>
    </source>
</evidence>
<feature type="chain" id="PRO_5038807013" evidence="2">
    <location>
        <begin position="21"/>
        <end position="267"/>
    </location>
</feature>
<dbReference type="PROSITE" id="PS51257">
    <property type="entry name" value="PROKAR_LIPOPROTEIN"/>
    <property type="match status" value="1"/>
</dbReference>
<accession>A0A0J1IHT0</accession>
<sequence>MRKVKVLMAAIMAGALLVGCGTTGTTSTSSSAGKSASQQEVIKLGADVTFPPFEMMKDGKVTGFDIDLIKAIAAQENLKIADPIQTMDFQGLIPAIQTGTIDVAVAGMTITSAREQQVNFSKPYYHSGLSILVKNDSTIKGLADLKGKTVAVKLGTTADIMLSKDQGIKIKRFNNIDDAYNELQNGGAQAVVFDNPVNLNYINTGHSNVKVVGSLLTGEDYGIAVTKQNSQLLQKINDGLDKLIANGQYEKIYRDYFKSDNNGLIKK</sequence>
<evidence type="ECO:0000313" key="5">
    <source>
        <dbReference type="EMBL" id="KLU64241.1"/>
    </source>
</evidence>
<comment type="caution">
    <text evidence="5">The sequence shown here is derived from an EMBL/GenBank/DDBJ whole genome shotgun (WGS) entry which is preliminary data.</text>
</comment>
<evidence type="ECO:0000256" key="1">
    <source>
        <dbReference type="ARBA" id="ARBA00022729"/>
    </source>
</evidence>
<dbReference type="GO" id="GO:0015276">
    <property type="term" value="F:ligand-gated monoatomic ion channel activity"/>
    <property type="evidence" value="ECO:0007669"/>
    <property type="project" value="InterPro"/>
</dbReference>
<name>A0A0J1IHT0_9FIRM</name>
<evidence type="ECO:0000259" key="3">
    <source>
        <dbReference type="SMART" id="SM00062"/>
    </source>
</evidence>
<feature type="domain" description="Solute-binding protein family 3/N-terminal" evidence="3">
    <location>
        <begin position="41"/>
        <end position="260"/>
    </location>
</feature>
<dbReference type="InterPro" id="IPR001320">
    <property type="entry name" value="Iontro_rcpt_C"/>
</dbReference>
<dbReference type="EMBL" id="LDZY01000016">
    <property type="protein sequence ID" value="KLU64241.1"/>
    <property type="molecule type" value="Genomic_DNA"/>
</dbReference>
<evidence type="ECO:0000313" key="6">
    <source>
        <dbReference type="Proteomes" id="UP000036356"/>
    </source>
</evidence>
<dbReference type="STRING" id="476652.DEAC_c38740"/>
<dbReference type="SMART" id="SM00079">
    <property type="entry name" value="PBPe"/>
    <property type="match status" value="1"/>
</dbReference>
<dbReference type="InterPro" id="IPR001638">
    <property type="entry name" value="Solute-binding_3/MltF_N"/>
</dbReference>
<dbReference type="Pfam" id="PF00497">
    <property type="entry name" value="SBP_bac_3"/>
    <property type="match status" value="1"/>
</dbReference>
<dbReference type="PANTHER" id="PTHR35936">
    <property type="entry name" value="MEMBRANE-BOUND LYTIC MUREIN TRANSGLYCOSYLASE F"/>
    <property type="match status" value="1"/>
</dbReference>
<feature type="domain" description="Ionotropic glutamate receptor C-terminal" evidence="4">
    <location>
        <begin position="41"/>
        <end position="259"/>
    </location>
</feature>
<feature type="signal peptide" evidence="2">
    <location>
        <begin position="1"/>
        <end position="20"/>
    </location>
</feature>
<reference evidence="5 6" key="1">
    <citation type="submission" date="2015-06" db="EMBL/GenBank/DDBJ databases">
        <title>Draft genome of the moderately acidophilic sulfate reducer Candidatus Desulfosporosinus acididurans strain M1.</title>
        <authorList>
            <person name="Poehlein A."/>
            <person name="Petzsch P."/>
            <person name="Johnson B.D."/>
            <person name="Schloemann M."/>
            <person name="Daniel R."/>
            <person name="Muehling M."/>
        </authorList>
    </citation>
    <scope>NUCLEOTIDE SEQUENCE [LARGE SCALE GENOMIC DNA]</scope>
    <source>
        <strain evidence="5 6">M1</strain>
    </source>
</reference>
<evidence type="ECO:0000256" key="2">
    <source>
        <dbReference type="SAM" id="SignalP"/>
    </source>
</evidence>
<dbReference type="Gene3D" id="3.40.190.10">
    <property type="entry name" value="Periplasmic binding protein-like II"/>
    <property type="match status" value="2"/>
</dbReference>
<dbReference type="SUPFAM" id="SSF53850">
    <property type="entry name" value="Periplasmic binding protein-like II"/>
    <property type="match status" value="1"/>
</dbReference>
<dbReference type="Proteomes" id="UP000036356">
    <property type="component" value="Unassembled WGS sequence"/>
</dbReference>
<dbReference type="AlphaFoldDB" id="A0A0J1IHT0"/>
<dbReference type="CDD" id="cd13624">
    <property type="entry name" value="PBP2_Arg_Lys_His"/>
    <property type="match status" value="1"/>
</dbReference>
<keyword evidence="6" id="KW-1185">Reference proteome</keyword>
<dbReference type="RefSeq" id="WP_053006515.1">
    <property type="nucleotide sequence ID" value="NZ_LDZY01000016.1"/>
</dbReference>
<gene>
    <name evidence="5" type="primary">glnH</name>
    <name evidence="5" type="ORF">DEAC_c38740</name>
</gene>
<protein>
    <submittedName>
        <fullName evidence="5">Glutamine-binding periplasmic protein</fullName>
    </submittedName>
</protein>
<proteinExistence type="predicted"/>
<dbReference type="PATRIC" id="fig|476652.3.peg.4100"/>
<keyword evidence="1 2" id="KW-0732">Signal</keyword>
<organism evidence="5 6">
    <name type="scientific">Desulfosporosinus acididurans</name>
    <dbReference type="NCBI Taxonomy" id="476652"/>
    <lineage>
        <taxon>Bacteria</taxon>
        <taxon>Bacillati</taxon>
        <taxon>Bacillota</taxon>
        <taxon>Clostridia</taxon>
        <taxon>Eubacteriales</taxon>
        <taxon>Desulfitobacteriaceae</taxon>
        <taxon>Desulfosporosinus</taxon>
    </lineage>
</organism>
<dbReference type="SMART" id="SM00062">
    <property type="entry name" value="PBPb"/>
    <property type="match status" value="1"/>
</dbReference>